<organism evidence="3 4">
    <name type="scientific">Clostridium gelidum</name>
    <dbReference type="NCBI Taxonomy" id="704125"/>
    <lineage>
        <taxon>Bacteria</taxon>
        <taxon>Bacillati</taxon>
        <taxon>Bacillota</taxon>
        <taxon>Clostridia</taxon>
        <taxon>Eubacteriales</taxon>
        <taxon>Clostridiaceae</taxon>
        <taxon>Clostridium</taxon>
    </lineage>
</organism>
<keyword evidence="4" id="KW-1185">Reference proteome</keyword>
<reference evidence="4" key="1">
    <citation type="submission" date="2021-07" db="EMBL/GenBank/DDBJ databases">
        <title>Complete genome sequencing of a Clostridium isolate.</title>
        <authorList>
            <person name="Ueki A."/>
            <person name="Tonouchi A."/>
        </authorList>
    </citation>
    <scope>NUCLEOTIDE SEQUENCE [LARGE SCALE GENOMIC DNA]</scope>
    <source>
        <strain evidence="4">C5S11</strain>
    </source>
</reference>
<dbReference type="EMBL" id="AP024849">
    <property type="protein sequence ID" value="BCZ48462.1"/>
    <property type="molecule type" value="Genomic_DNA"/>
</dbReference>
<evidence type="ECO:0000256" key="1">
    <source>
        <dbReference type="ARBA" id="ARBA00023125"/>
    </source>
</evidence>
<keyword evidence="1" id="KW-0238">DNA-binding</keyword>
<dbReference type="Proteomes" id="UP000824633">
    <property type="component" value="Chromosome"/>
</dbReference>
<proteinExistence type="predicted"/>
<dbReference type="Pfam" id="PF01381">
    <property type="entry name" value="HTH_3"/>
    <property type="match status" value="1"/>
</dbReference>
<dbReference type="InterPro" id="IPR010982">
    <property type="entry name" value="Lambda_DNA-bd_dom_sf"/>
</dbReference>
<dbReference type="SMART" id="SM00530">
    <property type="entry name" value="HTH_XRE"/>
    <property type="match status" value="1"/>
</dbReference>
<evidence type="ECO:0000259" key="2">
    <source>
        <dbReference type="PROSITE" id="PS50943"/>
    </source>
</evidence>
<evidence type="ECO:0000313" key="4">
    <source>
        <dbReference type="Proteomes" id="UP000824633"/>
    </source>
</evidence>
<dbReference type="InterPro" id="IPR001387">
    <property type="entry name" value="Cro/C1-type_HTH"/>
</dbReference>
<name>A0ABN6J2I0_9CLOT</name>
<feature type="domain" description="HTH cro/C1-type" evidence="2">
    <location>
        <begin position="8"/>
        <end position="62"/>
    </location>
</feature>
<dbReference type="PROSITE" id="PS50943">
    <property type="entry name" value="HTH_CROC1"/>
    <property type="match status" value="1"/>
</dbReference>
<dbReference type="PANTHER" id="PTHR46558">
    <property type="entry name" value="TRACRIPTIONAL REGULATORY PROTEIN-RELATED-RELATED"/>
    <property type="match status" value="1"/>
</dbReference>
<sequence length="112" mass="12981">MITLADRLKEIRKSNNLTQTELGKILGVGKTTISMYENGNSTPNDEIKLKLSEYFNVSVDFLLGKTNIKNHDYKETTIALHSDVDYKDLPQEAKDEIYNFIDYVKQKYKDKK</sequence>
<gene>
    <name evidence="3" type="ORF">psyc5s11_45290</name>
</gene>
<protein>
    <submittedName>
        <fullName evidence="3">Transcriptional regulator</fullName>
    </submittedName>
</protein>
<dbReference type="Gene3D" id="1.10.260.40">
    <property type="entry name" value="lambda repressor-like DNA-binding domains"/>
    <property type="match status" value="1"/>
</dbReference>
<accession>A0ABN6J2I0</accession>
<dbReference type="SUPFAM" id="SSF47413">
    <property type="entry name" value="lambda repressor-like DNA-binding domains"/>
    <property type="match status" value="1"/>
</dbReference>
<dbReference type="CDD" id="cd00093">
    <property type="entry name" value="HTH_XRE"/>
    <property type="match status" value="1"/>
</dbReference>
<evidence type="ECO:0000313" key="3">
    <source>
        <dbReference type="EMBL" id="BCZ48462.1"/>
    </source>
</evidence>
<dbReference type="PANTHER" id="PTHR46558:SF11">
    <property type="entry name" value="HTH-TYPE TRANSCRIPTIONAL REGULATOR XRE"/>
    <property type="match status" value="1"/>
</dbReference>